<dbReference type="AlphaFoldDB" id="A0A7J6KME3"/>
<accession>A0A7J6KME3</accession>
<feature type="non-terminal residue" evidence="2">
    <location>
        <position position="1"/>
    </location>
</feature>
<dbReference type="GO" id="GO:0016747">
    <property type="term" value="F:acyltransferase activity, transferring groups other than amino-acyl groups"/>
    <property type="evidence" value="ECO:0007669"/>
    <property type="project" value="InterPro"/>
</dbReference>
<dbReference type="InterPro" id="IPR016181">
    <property type="entry name" value="Acyl_CoA_acyltransferase"/>
</dbReference>
<comment type="caution">
    <text evidence="2">The sequence shown here is derived from an EMBL/GenBank/DDBJ whole genome shotgun (WGS) entry which is preliminary data.</text>
</comment>
<evidence type="ECO:0000313" key="3">
    <source>
        <dbReference type="Proteomes" id="UP000591131"/>
    </source>
</evidence>
<dbReference type="Gene3D" id="3.40.630.30">
    <property type="match status" value="1"/>
</dbReference>
<dbReference type="InterPro" id="IPR000182">
    <property type="entry name" value="GNAT_dom"/>
</dbReference>
<dbReference type="Pfam" id="PF13673">
    <property type="entry name" value="Acetyltransf_10"/>
    <property type="match status" value="1"/>
</dbReference>
<evidence type="ECO:0000259" key="1">
    <source>
        <dbReference type="Pfam" id="PF13673"/>
    </source>
</evidence>
<dbReference type="Proteomes" id="UP000591131">
    <property type="component" value="Unassembled WGS sequence"/>
</dbReference>
<feature type="domain" description="N-acetyltransferase" evidence="1">
    <location>
        <begin position="32"/>
        <end position="93"/>
    </location>
</feature>
<protein>
    <recommendedName>
        <fullName evidence="1">N-acetyltransferase domain-containing protein</fullName>
    </recommendedName>
</protein>
<keyword evidence="3" id="KW-1185">Reference proteome</keyword>
<sequence>GVGGYIEFSIGQLSSAPQFIRESRFGRAEVGRILLVIVQDAWQHKGVGTELTKRCLKHIKKTWPRTFAVYVTVAPNNTYAAKMYIAAGFKFAERGSVGKEVEDYYRYDF</sequence>
<organism evidence="2 3">
    <name type="scientific">Perkinsus chesapeaki</name>
    <name type="common">Clam parasite</name>
    <name type="synonym">Perkinsus andrewsi</name>
    <dbReference type="NCBI Taxonomy" id="330153"/>
    <lineage>
        <taxon>Eukaryota</taxon>
        <taxon>Sar</taxon>
        <taxon>Alveolata</taxon>
        <taxon>Perkinsozoa</taxon>
        <taxon>Perkinsea</taxon>
        <taxon>Perkinsida</taxon>
        <taxon>Perkinsidae</taxon>
        <taxon>Perkinsus</taxon>
    </lineage>
</organism>
<dbReference type="SUPFAM" id="SSF55729">
    <property type="entry name" value="Acyl-CoA N-acyltransferases (Nat)"/>
    <property type="match status" value="1"/>
</dbReference>
<dbReference type="EMBL" id="JAAPAO010002321">
    <property type="protein sequence ID" value="KAF4647869.1"/>
    <property type="molecule type" value="Genomic_DNA"/>
</dbReference>
<name>A0A7J6KME3_PERCH</name>
<reference evidence="2 3" key="1">
    <citation type="submission" date="2020-04" db="EMBL/GenBank/DDBJ databases">
        <title>Perkinsus chesapeaki whole genome sequence.</title>
        <authorList>
            <person name="Bogema D.R."/>
        </authorList>
    </citation>
    <scope>NUCLEOTIDE SEQUENCE [LARGE SCALE GENOMIC DNA]</scope>
    <source>
        <strain evidence="2">ATCC PRA-425</strain>
    </source>
</reference>
<gene>
    <name evidence="2" type="ORF">FOL47_004047</name>
</gene>
<proteinExistence type="predicted"/>
<evidence type="ECO:0000313" key="2">
    <source>
        <dbReference type="EMBL" id="KAF4647869.1"/>
    </source>
</evidence>